<dbReference type="EMBL" id="BAABAT010000024">
    <property type="protein sequence ID" value="GAA4256392.1"/>
    <property type="molecule type" value="Genomic_DNA"/>
</dbReference>
<organism evidence="1 2">
    <name type="scientific">Dactylosporangium darangshiense</name>
    <dbReference type="NCBI Taxonomy" id="579108"/>
    <lineage>
        <taxon>Bacteria</taxon>
        <taxon>Bacillati</taxon>
        <taxon>Actinomycetota</taxon>
        <taxon>Actinomycetes</taxon>
        <taxon>Micromonosporales</taxon>
        <taxon>Micromonosporaceae</taxon>
        <taxon>Dactylosporangium</taxon>
    </lineage>
</organism>
<dbReference type="Proteomes" id="UP001500620">
    <property type="component" value="Unassembled WGS sequence"/>
</dbReference>
<protein>
    <submittedName>
        <fullName evidence="1">Uncharacterized protein</fullName>
    </submittedName>
</protein>
<reference evidence="2" key="1">
    <citation type="journal article" date="2019" name="Int. J. Syst. Evol. Microbiol.">
        <title>The Global Catalogue of Microorganisms (GCM) 10K type strain sequencing project: providing services to taxonomists for standard genome sequencing and annotation.</title>
        <authorList>
            <consortium name="The Broad Institute Genomics Platform"/>
            <consortium name="The Broad Institute Genome Sequencing Center for Infectious Disease"/>
            <person name="Wu L."/>
            <person name="Ma J."/>
        </authorList>
    </citation>
    <scope>NUCLEOTIDE SEQUENCE [LARGE SCALE GENOMIC DNA]</scope>
    <source>
        <strain evidence="2">JCM 17441</strain>
    </source>
</reference>
<proteinExistence type="predicted"/>
<gene>
    <name evidence="1" type="ORF">GCM10022255_069010</name>
</gene>
<evidence type="ECO:0000313" key="1">
    <source>
        <dbReference type="EMBL" id="GAA4256392.1"/>
    </source>
</evidence>
<dbReference type="RefSeq" id="WP_345133377.1">
    <property type="nucleotide sequence ID" value="NZ_BAABAT010000024.1"/>
</dbReference>
<sequence>MAQDIHVDVLVGTPLGDTGNVKFKPNNEAVTCTVILSPYDPSADPEKLNLELASTLVYLLANLSARPQDQFMASVEQAFAGGATHKLHVARPYDELAGLLDANHYVALATVAVEPLQGPAYRPSPAQPLAPPATPGPTYDRAAGLAHIRDNYELFPRLLNQTLPRALADPDTLAGFRQLRGEGWLDWQILLATFNVVQTIRVRSAGLLDGPSQNLAQADQLAFQPETPQSSVIPLTALRPKELQAAMRGAIHAVGRRRWRIFPPTDTPNIEAFKDLLIARYAFAVDDVPHVDLLSGGLAGNESLVELVDTRDVAGDAGDAEPRLQSDES</sequence>
<accession>A0ABP8DHS5</accession>
<evidence type="ECO:0000313" key="2">
    <source>
        <dbReference type="Proteomes" id="UP001500620"/>
    </source>
</evidence>
<name>A0ABP8DHS5_9ACTN</name>
<comment type="caution">
    <text evidence="1">The sequence shown here is derived from an EMBL/GenBank/DDBJ whole genome shotgun (WGS) entry which is preliminary data.</text>
</comment>
<keyword evidence="2" id="KW-1185">Reference proteome</keyword>